<name>W2TBS0_NECAM</name>
<sequence>MNKRLSSMQLIRIYVTSGKTQDNVIQSALTSHLLPSGENGDQNSFNGGYTAEVLSSHDHSYPVELRETVLVGLCKAACVQ</sequence>
<dbReference type="KEGG" id="nai:NECAME_02689"/>
<gene>
    <name evidence="1" type="ORF">NECAME_02689</name>
</gene>
<dbReference type="EMBL" id="KI659575">
    <property type="protein sequence ID" value="ETN79263.1"/>
    <property type="molecule type" value="Genomic_DNA"/>
</dbReference>
<reference evidence="2" key="1">
    <citation type="journal article" date="2014" name="Nat. Genet.">
        <title>Genome of the human hookworm Necator americanus.</title>
        <authorList>
            <person name="Tang Y.T."/>
            <person name="Gao X."/>
            <person name="Rosa B.A."/>
            <person name="Abubucker S."/>
            <person name="Hallsworth-Pepin K."/>
            <person name="Martin J."/>
            <person name="Tyagi R."/>
            <person name="Heizer E."/>
            <person name="Zhang X."/>
            <person name="Bhonagiri-Palsikar V."/>
            <person name="Minx P."/>
            <person name="Warren W.C."/>
            <person name="Wang Q."/>
            <person name="Zhan B."/>
            <person name="Hotez P.J."/>
            <person name="Sternberg P.W."/>
            <person name="Dougall A."/>
            <person name="Gaze S.T."/>
            <person name="Mulvenna J."/>
            <person name="Sotillo J."/>
            <person name="Ranganathan S."/>
            <person name="Rabelo E.M."/>
            <person name="Wilson R.K."/>
            <person name="Felgner P.L."/>
            <person name="Bethony J."/>
            <person name="Hawdon J.M."/>
            <person name="Gasser R.B."/>
            <person name="Loukas A."/>
            <person name="Mitreva M."/>
        </authorList>
    </citation>
    <scope>NUCLEOTIDE SEQUENCE [LARGE SCALE GENOMIC DNA]</scope>
</reference>
<evidence type="ECO:0000313" key="1">
    <source>
        <dbReference type="EMBL" id="ETN79263.1"/>
    </source>
</evidence>
<proteinExistence type="predicted"/>
<keyword evidence="2" id="KW-1185">Reference proteome</keyword>
<protein>
    <submittedName>
        <fullName evidence="1">Uncharacterized protein</fullName>
    </submittedName>
</protein>
<dbReference type="Proteomes" id="UP000053676">
    <property type="component" value="Unassembled WGS sequence"/>
</dbReference>
<dbReference type="AlphaFoldDB" id="W2TBS0"/>
<accession>W2TBS0</accession>
<evidence type="ECO:0000313" key="2">
    <source>
        <dbReference type="Proteomes" id="UP000053676"/>
    </source>
</evidence>
<organism evidence="1 2">
    <name type="scientific">Necator americanus</name>
    <name type="common">Human hookworm</name>
    <dbReference type="NCBI Taxonomy" id="51031"/>
    <lineage>
        <taxon>Eukaryota</taxon>
        <taxon>Metazoa</taxon>
        <taxon>Ecdysozoa</taxon>
        <taxon>Nematoda</taxon>
        <taxon>Chromadorea</taxon>
        <taxon>Rhabditida</taxon>
        <taxon>Rhabditina</taxon>
        <taxon>Rhabditomorpha</taxon>
        <taxon>Strongyloidea</taxon>
        <taxon>Ancylostomatidae</taxon>
        <taxon>Bunostominae</taxon>
        <taxon>Necator</taxon>
    </lineage>
</organism>